<dbReference type="Gene3D" id="3.40.50.150">
    <property type="entry name" value="Vaccinia Virus protein VP39"/>
    <property type="match status" value="1"/>
</dbReference>
<evidence type="ECO:0000313" key="8">
    <source>
        <dbReference type="EMBL" id="OIR16926.1"/>
    </source>
</evidence>
<keyword evidence="2" id="KW-0698">rRNA processing</keyword>
<evidence type="ECO:0000256" key="4">
    <source>
        <dbReference type="ARBA" id="ARBA00022679"/>
    </source>
</evidence>
<dbReference type="PANTHER" id="PTHR11727">
    <property type="entry name" value="DIMETHYLADENOSINE TRANSFERASE"/>
    <property type="match status" value="1"/>
</dbReference>
<dbReference type="InterPro" id="IPR023165">
    <property type="entry name" value="rRNA_Ade_diMease-like_C"/>
</dbReference>
<keyword evidence="3 8" id="KW-0489">Methyltransferase</keyword>
<keyword evidence="6" id="KW-0694">RNA-binding</keyword>
<protein>
    <submittedName>
        <fullName evidence="8">Ribosomal RNA small subunit methyltransferase A</fullName>
        <ecNumber evidence="8">2.1.1.182</ecNumber>
    </submittedName>
</protein>
<name>A0A1J5TY05_9ZZZZ</name>
<sequence length="257" mass="28923">MSHKAKKHFGQNFLVDQNIIADIVRAIRPEADDNMVEVGPGLGALTRPLLQKLDLLHVIEIDRDIIARLKTDYPQDRIVIHEGDALKFDFATLPAPLRIVGNLPYNISSPLLFHFAEYAARVTDMHFMLQNEVVERMVAAPSTPAYGRLSVMLQYRFHMEKLLDVPPQSFRPAPKVDSAIVRLIPIPPDRIAVQDEALFARIVAAAFGQRRKTLRNTLRDHLQESDFAELGIDAQLRAENLGVAEFSLIANRLANAH</sequence>
<dbReference type="PANTHER" id="PTHR11727:SF7">
    <property type="entry name" value="DIMETHYLADENOSINE TRANSFERASE-RELATED"/>
    <property type="match status" value="1"/>
</dbReference>
<dbReference type="PROSITE" id="PS01131">
    <property type="entry name" value="RRNA_A_DIMETH"/>
    <property type="match status" value="1"/>
</dbReference>
<dbReference type="NCBIfam" id="TIGR00755">
    <property type="entry name" value="ksgA"/>
    <property type="match status" value="1"/>
</dbReference>
<organism evidence="8">
    <name type="scientific">mine drainage metagenome</name>
    <dbReference type="NCBI Taxonomy" id="410659"/>
    <lineage>
        <taxon>unclassified sequences</taxon>
        <taxon>metagenomes</taxon>
        <taxon>ecological metagenomes</taxon>
    </lineage>
</organism>
<dbReference type="CDD" id="cd02440">
    <property type="entry name" value="AdoMet_MTases"/>
    <property type="match status" value="1"/>
</dbReference>
<dbReference type="GO" id="GO:0003723">
    <property type="term" value="F:RNA binding"/>
    <property type="evidence" value="ECO:0007669"/>
    <property type="project" value="UniProtKB-KW"/>
</dbReference>
<reference evidence="8" key="1">
    <citation type="submission" date="2016-10" db="EMBL/GenBank/DDBJ databases">
        <title>Sequence of Gallionella enrichment culture.</title>
        <authorList>
            <person name="Poehlein A."/>
            <person name="Muehling M."/>
            <person name="Daniel R."/>
        </authorList>
    </citation>
    <scope>NUCLEOTIDE SEQUENCE</scope>
</reference>
<evidence type="ECO:0000256" key="3">
    <source>
        <dbReference type="ARBA" id="ARBA00022603"/>
    </source>
</evidence>
<comment type="caution">
    <text evidence="8">The sequence shown here is derived from an EMBL/GenBank/DDBJ whole genome shotgun (WGS) entry which is preliminary data.</text>
</comment>
<dbReference type="InterPro" id="IPR011530">
    <property type="entry name" value="rRNA_adenine_dimethylase"/>
</dbReference>
<dbReference type="GO" id="GO:0005829">
    <property type="term" value="C:cytosol"/>
    <property type="evidence" value="ECO:0007669"/>
    <property type="project" value="TreeGrafter"/>
</dbReference>
<accession>A0A1J5TY05</accession>
<evidence type="ECO:0000256" key="1">
    <source>
        <dbReference type="ARBA" id="ARBA00022490"/>
    </source>
</evidence>
<dbReference type="EC" id="2.1.1.182" evidence="8"/>
<dbReference type="GO" id="GO:0052908">
    <property type="term" value="F:16S rRNA (adenine(1518)-N(6)/adenine(1519)-N(6))-dimethyltransferase activity"/>
    <property type="evidence" value="ECO:0007669"/>
    <property type="project" value="UniProtKB-EC"/>
</dbReference>
<evidence type="ECO:0000259" key="7">
    <source>
        <dbReference type="SMART" id="SM00650"/>
    </source>
</evidence>
<dbReference type="Pfam" id="PF00398">
    <property type="entry name" value="RrnaAD"/>
    <property type="match status" value="1"/>
</dbReference>
<dbReference type="HAMAP" id="MF_00607">
    <property type="entry name" value="16SrRNA_methyltr_A"/>
    <property type="match status" value="1"/>
</dbReference>
<dbReference type="AlphaFoldDB" id="A0A1J5TY05"/>
<evidence type="ECO:0000256" key="2">
    <source>
        <dbReference type="ARBA" id="ARBA00022552"/>
    </source>
</evidence>
<dbReference type="InterPro" id="IPR020598">
    <property type="entry name" value="rRNA_Ade_methylase_Trfase_N"/>
</dbReference>
<dbReference type="Gene3D" id="1.10.8.100">
    <property type="entry name" value="Ribosomal RNA adenine dimethylase-like, domain 2"/>
    <property type="match status" value="1"/>
</dbReference>
<dbReference type="InterPro" id="IPR001737">
    <property type="entry name" value="KsgA/Erm"/>
</dbReference>
<dbReference type="SMART" id="SM00650">
    <property type="entry name" value="rADc"/>
    <property type="match status" value="1"/>
</dbReference>
<dbReference type="PROSITE" id="PS51689">
    <property type="entry name" value="SAM_RNA_A_N6_MT"/>
    <property type="match status" value="1"/>
</dbReference>
<keyword evidence="4 8" id="KW-0808">Transferase</keyword>
<dbReference type="EMBL" id="MLJW01000006">
    <property type="protein sequence ID" value="OIR16926.1"/>
    <property type="molecule type" value="Genomic_DNA"/>
</dbReference>
<evidence type="ECO:0000256" key="5">
    <source>
        <dbReference type="ARBA" id="ARBA00022691"/>
    </source>
</evidence>
<dbReference type="InterPro" id="IPR020596">
    <property type="entry name" value="rRNA_Ade_Mease_Trfase_CS"/>
</dbReference>
<evidence type="ECO:0000256" key="6">
    <source>
        <dbReference type="ARBA" id="ARBA00022884"/>
    </source>
</evidence>
<dbReference type="SUPFAM" id="SSF53335">
    <property type="entry name" value="S-adenosyl-L-methionine-dependent methyltransferases"/>
    <property type="match status" value="1"/>
</dbReference>
<proteinExistence type="inferred from homology"/>
<keyword evidence="5" id="KW-0949">S-adenosyl-L-methionine</keyword>
<keyword evidence="1" id="KW-0963">Cytoplasm</keyword>
<gene>
    <name evidence="8" type="primary">rsmA_1</name>
    <name evidence="8" type="ORF">GALL_27470</name>
</gene>
<dbReference type="InterPro" id="IPR029063">
    <property type="entry name" value="SAM-dependent_MTases_sf"/>
</dbReference>
<dbReference type="FunFam" id="1.10.8.100:FF:000001">
    <property type="entry name" value="Ribosomal RNA small subunit methyltransferase A"/>
    <property type="match status" value="1"/>
</dbReference>
<feature type="domain" description="Ribosomal RNA adenine methylase transferase N-terminal" evidence="7">
    <location>
        <begin position="19"/>
        <end position="187"/>
    </location>
</feature>